<evidence type="ECO:0000259" key="2">
    <source>
        <dbReference type="Pfam" id="PF24371"/>
    </source>
</evidence>
<feature type="compositionally biased region" description="Low complexity" evidence="1">
    <location>
        <begin position="179"/>
        <end position="188"/>
    </location>
</feature>
<dbReference type="KEGG" id="hje:HacjB3_08385"/>
<dbReference type="Proteomes" id="UP000000390">
    <property type="component" value="Chromosome"/>
</dbReference>
<dbReference type="AlphaFoldDB" id="D8J2V3"/>
<gene>
    <name evidence="3" type="ordered locus">HacjB3_08385</name>
    <name evidence="4" type="ORF">C497_14322</name>
</gene>
<dbReference type="EMBL" id="AOHV01000038">
    <property type="protein sequence ID" value="ELY34922.1"/>
    <property type="molecule type" value="Genomic_DNA"/>
</dbReference>
<feature type="region of interest" description="Disordered" evidence="1">
    <location>
        <begin position="176"/>
        <end position="323"/>
    </location>
</feature>
<dbReference type="InterPro" id="IPR055949">
    <property type="entry name" value="DUF7527"/>
</dbReference>
<name>D8J2V3_HALJB</name>
<accession>D8J2V3</accession>
<dbReference type="RefSeq" id="WP_008417527.1">
    <property type="nucleotide sequence ID" value="NC_014297.1"/>
</dbReference>
<organism evidence="3 5">
    <name type="scientific">Halalkalicoccus jeotgali (strain DSM 18796 / CECT 7217 / JCM 14584 / KCTC 4019 / B3)</name>
    <dbReference type="NCBI Taxonomy" id="795797"/>
    <lineage>
        <taxon>Archaea</taxon>
        <taxon>Methanobacteriati</taxon>
        <taxon>Methanobacteriota</taxon>
        <taxon>Stenosarchaea group</taxon>
        <taxon>Halobacteria</taxon>
        <taxon>Halobacteriales</taxon>
        <taxon>Halococcaceae</taxon>
        <taxon>Halalkalicoccus</taxon>
    </lineage>
</organism>
<dbReference type="PATRIC" id="fig|795797.18.peg.1668"/>
<feature type="compositionally biased region" description="Basic and acidic residues" evidence="1">
    <location>
        <begin position="209"/>
        <end position="236"/>
    </location>
</feature>
<feature type="compositionally biased region" description="Low complexity" evidence="1">
    <location>
        <begin position="304"/>
        <end position="323"/>
    </location>
</feature>
<keyword evidence="6" id="KW-1185">Reference proteome</keyword>
<feature type="domain" description="DUF7527" evidence="2">
    <location>
        <begin position="385"/>
        <end position="616"/>
    </location>
</feature>
<evidence type="ECO:0000313" key="3">
    <source>
        <dbReference type="EMBL" id="ADJ15060.1"/>
    </source>
</evidence>
<dbReference type="EMBL" id="CP002062">
    <property type="protein sequence ID" value="ADJ15060.1"/>
    <property type="molecule type" value="Genomic_DNA"/>
</dbReference>
<proteinExistence type="predicted"/>
<feature type="compositionally biased region" description="Basic and acidic residues" evidence="1">
    <location>
        <begin position="280"/>
        <end position="293"/>
    </location>
</feature>
<dbReference type="GeneID" id="9419477"/>
<dbReference type="Proteomes" id="UP000011645">
    <property type="component" value="Unassembled WGS sequence"/>
</dbReference>
<dbReference type="STRING" id="795797.HacjB3_08385"/>
<feature type="region of interest" description="Disordered" evidence="1">
    <location>
        <begin position="363"/>
        <end position="389"/>
    </location>
</feature>
<feature type="compositionally biased region" description="Acidic residues" evidence="1">
    <location>
        <begin position="189"/>
        <end position="208"/>
    </location>
</feature>
<dbReference type="eggNOG" id="arCOG03730">
    <property type="taxonomic scope" value="Archaea"/>
</dbReference>
<protein>
    <recommendedName>
        <fullName evidence="2">DUF7527 domain-containing protein</fullName>
    </recommendedName>
</protein>
<evidence type="ECO:0000313" key="6">
    <source>
        <dbReference type="Proteomes" id="UP000011645"/>
    </source>
</evidence>
<feature type="compositionally biased region" description="Polar residues" evidence="1">
    <location>
        <begin position="367"/>
        <end position="380"/>
    </location>
</feature>
<dbReference type="OrthoDB" id="157503at2157"/>
<dbReference type="HOGENOM" id="CLU_021291_0_0_2"/>
<evidence type="ECO:0000313" key="4">
    <source>
        <dbReference type="EMBL" id="ELY34922.1"/>
    </source>
</evidence>
<sequence length="616" mass="66172">MQPRTETCVAGWEPRSAATGYAGLGALAESEFSGAIAASGATLFMLNGRAIGLFGGSIEEFRAAPLTAHSAPHPALPLLLSMRERGGETRATYYTDETPIESTQETLESSGFTGYVELSENVLSGDYFVVYHRGRSMSVGFVGSTDRLLTDEDAASRLADEVGIYTVEAVDVDEIPIPDATADTGTATDLDESSGTDATDGDPAPDEPNDARTEARAVEEETDSERDPPEANRTDSAEPTAPTESELNADSDHPVADVGAPSEPTDASERWGSVIEEPVEDRIAAERQWRETTRIPSLDPARSALATTEAEATPPAETAPEPGEELLSQALDALESERKAREDAERTITRLREEVEDLERRLAAQENAPSTDSGSESETPSGRELDPRTALSGTNLFVRYASKGAATLEDAHAGEIDRETLAENLRLERRTEFEAADVTVDGDPFEGFLTNRLEHRFAEWLVGELPFELAATGHANSLGALYDALPAIDRIEFDGVIETEAGSWRFDVICRDRMGEALVVLDCDATRAATTADRVAALVEEATDAKTAATDLAGAMVLTTSYFDPEALSTAEEATRSGLLGGDSRESYVTISRRTGYHLCLIETHDGTFHLTVPEL</sequence>
<evidence type="ECO:0000313" key="5">
    <source>
        <dbReference type="Proteomes" id="UP000000390"/>
    </source>
</evidence>
<evidence type="ECO:0000256" key="1">
    <source>
        <dbReference type="SAM" id="MobiDB-lite"/>
    </source>
</evidence>
<reference evidence="4 6" key="2">
    <citation type="journal article" date="2014" name="PLoS Genet.">
        <title>Phylogenetically driven sequencing of extremely halophilic archaea reveals strategies for static and dynamic osmo-response.</title>
        <authorList>
            <person name="Becker E.A."/>
            <person name="Seitzer P.M."/>
            <person name="Tritt A."/>
            <person name="Larsen D."/>
            <person name="Krusor M."/>
            <person name="Yao A.I."/>
            <person name="Wu D."/>
            <person name="Madern D."/>
            <person name="Eisen J.A."/>
            <person name="Darling A.E."/>
            <person name="Facciotti M.T."/>
        </authorList>
    </citation>
    <scope>NUCLEOTIDE SEQUENCE [LARGE SCALE GENOMIC DNA]</scope>
    <source>
        <strain evidence="4">B3</strain>
        <strain evidence="6">DSM 18796 / CECT 7217 / JCM 14584 / KCTC 4019 / B3</strain>
    </source>
</reference>
<dbReference type="Pfam" id="PF24371">
    <property type="entry name" value="DUF7527"/>
    <property type="match status" value="1"/>
</dbReference>
<reference evidence="3 5" key="1">
    <citation type="journal article" date="2010" name="J. Bacteriol.">
        <title>Complete genome sequence of Halalkalicoccus jeotgali B3(T), an extremely halophilic archaeon.</title>
        <authorList>
            <person name="Roh S.W."/>
            <person name="Nam Y.D."/>
            <person name="Nam S.H."/>
            <person name="Choi S.H."/>
            <person name="Park H.S."/>
            <person name="Bae J.W."/>
        </authorList>
    </citation>
    <scope>NUCLEOTIDE SEQUENCE [LARGE SCALE GENOMIC DNA]</scope>
    <source>
        <strain evidence="3">B3</strain>
        <strain evidence="5">DSM 18796 / CECT 7217 / JCM 14584 / KCTC 4019 / B3</strain>
    </source>
</reference>